<feature type="region of interest" description="Disordered" evidence="2">
    <location>
        <begin position="132"/>
        <end position="159"/>
    </location>
</feature>
<feature type="compositionally biased region" description="Acidic residues" evidence="2">
    <location>
        <begin position="232"/>
        <end position="249"/>
    </location>
</feature>
<evidence type="ECO:0000313" key="3">
    <source>
        <dbReference type="EMBL" id="TWT30688.1"/>
    </source>
</evidence>
<evidence type="ECO:0000256" key="1">
    <source>
        <dbReference type="SAM" id="Coils"/>
    </source>
</evidence>
<feature type="region of interest" description="Disordered" evidence="2">
    <location>
        <begin position="223"/>
        <end position="279"/>
    </location>
</feature>
<feature type="coiled-coil region" evidence="1">
    <location>
        <begin position="170"/>
        <end position="208"/>
    </location>
</feature>
<evidence type="ECO:0008006" key="5">
    <source>
        <dbReference type="Google" id="ProtNLM"/>
    </source>
</evidence>
<dbReference type="RefSeq" id="WP_146435341.1">
    <property type="nucleotide sequence ID" value="NZ_SJPF01000005.1"/>
</dbReference>
<organism evidence="3 4">
    <name type="scientific">Blastopirellula retiformator</name>
    <dbReference type="NCBI Taxonomy" id="2527970"/>
    <lineage>
        <taxon>Bacteria</taxon>
        <taxon>Pseudomonadati</taxon>
        <taxon>Planctomycetota</taxon>
        <taxon>Planctomycetia</taxon>
        <taxon>Pirellulales</taxon>
        <taxon>Pirellulaceae</taxon>
        <taxon>Blastopirellula</taxon>
    </lineage>
</organism>
<dbReference type="AlphaFoldDB" id="A0A5C5UWX5"/>
<feature type="compositionally biased region" description="Low complexity" evidence="2">
    <location>
        <begin position="35"/>
        <end position="46"/>
    </location>
</feature>
<sequence length="348" mass="37436">MTILTMPSDLQTEPAADLTTAPVTEAQPTNEQSADDPLAALDAEPVAADEEPAGTSLAADDEPTDADDVPLAQVRLLVDLVEEATNVNIPKGTILAPAHFDESDAACVIVEGSTYEDGELWIESDEYEMVDDTPAEATSEDASPEPPTAEQPAKTPLSTEEMLLKWKEDINRVTCRVEIAAAEVERCKEESKAAKKELELAYDQLHQICKRDPLQRSLFAASIATAPKPADDIDTEEPDETETDDEPTDDPGQTEAADADGETAPFCESSVDPPTADDWRAATLASVGLTAKQCEKLAEEGVVNMGQLADWQNNGGQLGDIKGFGEKAIDKMQSLFDAFWDQRNKQAG</sequence>
<reference evidence="3 4" key="1">
    <citation type="submission" date="2019-02" db="EMBL/GenBank/DDBJ databases">
        <title>Deep-cultivation of Planctomycetes and their phenomic and genomic characterization uncovers novel biology.</title>
        <authorList>
            <person name="Wiegand S."/>
            <person name="Jogler M."/>
            <person name="Boedeker C."/>
            <person name="Pinto D."/>
            <person name="Vollmers J."/>
            <person name="Rivas-Marin E."/>
            <person name="Kohn T."/>
            <person name="Peeters S.H."/>
            <person name="Heuer A."/>
            <person name="Rast P."/>
            <person name="Oberbeckmann S."/>
            <person name="Bunk B."/>
            <person name="Jeske O."/>
            <person name="Meyerdierks A."/>
            <person name="Storesund J.E."/>
            <person name="Kallscheuer N."/>
            <person name="Luecker S."/>
            <person name="Lage O.M."/>
            <person name="Pohl T."/>
            <person name="Merkel B.J."/>
            <person name="Hornburger P."/>
            <person name="Mueller R.-W."/>
            <person name="Bruemmer F."/>
            <person name="Labrenz M."/>
            <person name="Spormann A.M."/>
            <person name="Op Den Camp H."/>
            <person name="Overmann J."/>
            <person name="Amann R."/>
            <person name="Jetten M.S.M."/>
            <person name="Mascher T."/>
            <person name="Medema M.H."/>
            <person name="Devos D.P."/>
            <person name="Kaster A.-K."/>
            <person name="Ovreas L."/>
            <person name="Rohde M."/>
            <person name="Galperin M.Y."/>
            <person name="Jogler C."/>
        </authorList>
    </citation>
    <scope>NUCLEOTIDE SEQUENCE [LARGE SCALE GENOMIC DNA]</scope>
    <source>
        <strain evidence="3 4">Enr8</strain>
    </source>
</reference>
<dbReference type="EMBL" id="SJPF01000005">
    <property type="protein sequence ID" value="TWT30688.1"/>
    <property type="molecule type" value="Genomic_DNA"/>
</dbReference>
<name>A0A5C5UWX5_9BACT</name>
<proteinExistence type="predicted"/>
<gene>
    <name evidence="3" type="ORF">Enr8_42110</name>
</gene>
<keyword evidence="4" id="KW-1185">Reference proteome</keyword>
<dbReference type="Proteomes" id="UP000318878">
    <property type="component" value="Unassembled WGS sequence"/>
</dbReference>
<feature type="compositionally biased region" description="Acidic residues" evidence="2">
    <location>
        <begin position="132"/>
        <end position="143"/>
    </location>
</feature>
<accession>A0A5C5UWX5</accession>
<feature type="region of interest" description="Disordered" evidence="2">
    <location>
        <begin position="1"/>
        <end position="70"/>
    </location>
</feature>
<evidence type="ECO:0000313" key="4">
    <source>
        <dbReference type="Proteomes" id="UP000318878"/>
    </source>
</evidence>
<feature type="compositionally biased region" description="Acidic residues" evidence="2">
    <location>
        <begin position="59"/>
        <end position="68"/>
    </location>
</feature>
<comment type="caution">
    <text evidence="3">The sequence shown here is derived from an EMBL/GenBank/DDBJ whole genome shotgun (WGS) entry which is preliminary data.</text>
</comment>
<evidence type="ECO:0000256" key="2">
    <source>
        <dbReference type="SAM" id="MobiDB-lite"/>
    </source>
</evidence>
<protein>
    <recommendedName>
        <fullName evidence="5">RNA polymerase alpha subunit C-terminal domain-containing protein</fullName>
    </recommendedName>
</protein>
<keyword evidence="1" id="KW-0175">Coiled coil</keyword>